<gene>
    <name evidence="5" type="ORF">ABZ071_28370</name>
</gene>
<protein>
    <submittedName>
        <fullName evidence="5">SDR family oxidoreductase</fullName>
        <ecNumber evidence="5">1.-.-.-</ecNumber>
    </submittedName>
</protein>
<dbReference type="EMBL" id="JBEXRX010000125">
    <property type="protein sequence ID" value="MEU0155739.1"/>
    <property type="molecule type" value="Genomic_DNA"/>
</dbReference>
<evidence type="ECO:0000313" key="5">
    <source>
        <dbReference type="EMBL" id="MEU0155739.1"/>
    </source>
</evidence>
<name>A0ABV2VSH2_9ACTN</name>
<keyword evidence="6" id="KW-1185">Reference proteome</keyword>
<keyword evidence="2 5" id="KW-0560">Oxidoreductase</keyword>
<dbReference type="Proteomes" id="UP001550348">
    <property type="component" value="Unassembled WGS sequence"/>
</dbReference>
<accession>A0ABV2VSH2</accession>
<dbReference type="PRINTS" id="PR00081">
    <property type="entry name" value="GDHRDH"/>
</dbReference>
<feature type="region of interest" description="Disordered" evidence="4">
    <location>
        <begin position="1"/>
        <end position="20"/>
    </location>
</feature>
<dbReference type="InterPro" id="IPR002347">
    <property type="entry name" value="SDR_fam"/>
</dbReference>
<comment type="caution">
    <text evidence="5">The sequence shown here is derived from an EMBL/GenBank/DDBJ whole genome shotgun (WGS) entry which is preliminary data.</text>
</comment>
<reference evidence="5 6" key="1">
    <citation type="submission" date="2024-06" db="EMBL/GenBank/DDBJ databases">
        <title>The Natural Products Discovery Center: Release of the First 8490 Sequenced Strains for Exploring Actinobacteria Biosynthetic Diversity.</title>
        <authorList>
            <person name="Kalkreuter E."/>
            <person name="Kautsar S.A."/>
            <person name="Yang D."/>
            <person name="Bader C.D."/>
            <person name="Teijaro C.N."/>
            <person name="Fluegel L."/>
            <person name="Davis C.M."/>
            <person name="Simpson J.R."/>
            <person name="Lauterbach L."/>
            <person name="Steele A.D."/>
            <person name="Gui C."/>
            <person name="Meng S."/>
            <person name="Li G."/>
            <person name="Viehrig K."/>
            <person name="Ye F."/>
            <person name="Su P."/>
            <person name="Kiefer A.F."/>
            <person name="Nichols A."/>
            <person name="Cepeda A.J."/>
            <person name="Yan W."/>
            <person name="Fan B."/>
            <person name="Jiang Y."/>
            <person name="Adhikari A."/>
            <person name="Zheng C.-J."/>
            <person name="Schuster L."/>
            <person name="Cowan T.M."/>
            <person name="Smanski M.J."/>
            <person name="Chevrette M.G."/>
            <person name="De Carvalho L.P.S."/>
            <person name="Shen B."/>
        </authorList>
    </citation>
    <scope>NUCLEOTIDE SEQUENCE [LARGE SCALE GENOMIC DNA]</scope>
    <source>
        <strain evidence="5 6">NPDC006286</strain>
    </source>
</reference>
<dbReference type="Pfam" id="PF00106">
    <property type="entry name" value="adh_short"/>
    <property type="match status" value="1"/>
</dbReference>
<dbReference type="PANTHER" id="PTHR43669">
    <property type="entry name" value="5-KETO-D-GLUCONATE 5-REDUCTASE"/>
    <property type="match status" value="1"/>
</dbReference>
<dbReference type="RefSeq" id="WP_355667310.1">
    <property type="nucleotide sequence ID" value="NZ_JBEXRX010000125.1"/>
</dbReference>
<dbReference type="InterPro" id="IPR036291">
    <property type="entry name" value="NAD(P)-bd_dom_sf"/>
</dbReference>
<evidence type="ECO:0000256" key="2">
    <source>
        <dbReference type="ARBA" id="ARBA00023002"/>
    </source>
</evidence>
<dbReference type="SUPFAM" id="SSF51735">
    <property type="entry name" value="NAD(P)-binding Rossmann-fold domains"/>
    <property type="match status" value="1"/>
</dbReference>
<evidence type="ECO:0000256" key="1">
    <source>
        <dbReference type="ARBA" id="ARBA00006484"/>
    </source>
</evidence>
<dbReference type="EC" id="1.-.-.-" evidence="5"/>
<dbReference type="PANTHER" id="PTHR43669:SF3">
    <property type="entry name" value="ALCOHOL DEHYDROGENASE, PUTATIVE (AFU_ORTHOLOGUE AFUA_3G03445)-RELATED"/>
    <property type="match status" value="1"/>
</dbReference>
<dbReference type="CDD" id="cd05233">
    <property type="entry name" value="SDR_c"/>
    <property type="match status" value="1"/>
</dbReference>
<evidence type="ECO:0000256" key="3">
    <source>
        <dbReference type="RuleBase" id="RU000363"/>
    </source>
</evidence>
<dbReference type="GO" id="GO:0016491">
    <property type="term" value="F:oxidoreductase activity"/>
    <property type="evidence" value="ECO:0007669"/>
    <property type="project" value="UniProtKB-KW"/>
</dbReference>
<proteinExistence type="inferred from homology"/>
<organism evidence="5 6">
    <name type="scientific">Micromonospora fulviviridis</name>
    <dbReference type="NCBI Taxonomy" id="47860"/>
    <lineage>
        <taxon>Bacteria</taxon>
        <taxon>Bacillati</taxon>
        <taxon>Actinomycetota</taxon>
        <taxon>Actinomycetes</taxon>
        <taxon>Micromonosporales</taxon>
        <taxon>Micromonosporaceae</taxon>
        <taxon>Micromonospora</taxon>
    </lineage>
</organism>
<comment type="similarity">
    <text evidence="1 3">Belongs to the short-chain dehydrogenases/reductases (SDR) family.</text>
</comment>
<dbReference type="PRINTS" id="PR00080">
    <property type="entry name" value="SDRFAMILY"/>
</dbReference>
<evidence type="ECO:0000256" key="4">
    <source>
        <dbReference type="SAM" id="MobiDB-lite"/>
    </source>
</evidence>
<evidence type="ECO:0000313" key="6">
    <source>
        <dbReference type="Proteomes" id="UP001550348"/>
    </source>
</evidence>
<feature type="compositionally biased region" description="Gly residues" evidence="4">
    <location>
        <begin position="11"/>
        <end position="20"/>
    </location>
</feature>
<sequence>MSASLPVQAGAGDGPLTGPGGPVRVLVTGGTSGLGLAMATALAEAGAAVALTGRSGLRAKAVAADLPGAIGVELDVRDESSVTRAVDEAWSRLGGVDMLVNNAGIGMRTVNPRFMTDPRGFWEVPVDGFRAVVETNLTGYFLVAREVTPRMLAAGGGRIVNIAVSSSTMHRAGFVPYGPSRAASEALSRIMAADLRDTGVTVNLLLPGGATVTGMLPLDAVPEGHAFLDSAVMGPPVVWLASDDASGVHDERIVAADFEHWLRDRTTVGRS</sequence>
<dbReference type="Gene3D" id="3.40.50.720">
    <property type="entry name" value="NAD(P)-binding Rossmann-like Domain"/>
    <property type="match status" value="1"/>
</dbReference>